<keyword evidence="2" id="KW-1185">Reference proteome</keyword>
<dbReference type="AlphaFoldDB" id="A0AAU9D9W2"/>
<accession>A0AAU9D9W2</accession>
<proteinExistence type="predicted"/>
<dbReference type="KEGG" id="fax:FUAX_15070"/>
<gene>
    <name evidence="1" type="ORF">FUAX_15070</name>
</gene>
<organism evidence="1 2">
    <name type="scientific">Fulvitalea axinellae</name>
    <dbReference type="NCBI Taxonomy" id="1182444"/>
    <lineage>
        <taxon>Bacteria</taxon>
        <taxon>Pseudomonadati</taxon>
        <taxon>Bacteroidota</taxon>
        <taxon>Cytophagia</taxon>
        <taxon>Cytophagales</taxon>
        <taxon>Persicobacteraceae</taxon>
        <taxon>Fulvitalea</taxon>
    </lineage>
</organism>
<evidence type="ECO:0000313" key="1">
    <source>
        <dbReference type="EMBL" id="BDD09075.1"/>
    </source>
</evidence>
<dbReference type="Proteomes" id="UP001348817">
    <property type="component" value="Chromosome"/>
</dbReference>
<name>A0AAU9D9W2_9BACT</name>
<protein>
    <submittedName>
        <fullName evidence="1">Uncharacterized protein</fullName>
    </submittedName>
</protein>
<dbReference type="EMBL" id="AP025314">
    <property type="protein sequence ID" value="BDD09075.1"/>
    <property type="molecule type" value="Genomic_DNA"/>
</dbReference>
<reference evidence="1 2" key="1">
    <citation type="submission" date="2021-12" db="EMBL/GenBank/DDBJ databases">
        <title>Genome sequencing of bacteria with rrn-lacking chromosome and rrn-plasmid.</title>
        <authorList>
            <person name="Anda M."/>
            <person name="Iwasaki W."/>
        </authorList>
    </citation>
    <scope>NUCLEOTIDE SEQUENCE [LARGE SCALE GENOMIC DNA]</scope>
    <source>
        <strain evidence="1 2">DSM 100852</strain>
    </source>
</reference>
<evidence type="ECO:0000313" key="2">
    <source>
        <dbReference type="Proteomes" id="UP001348817"/>
    </source>
</evidence>
<sequence>MINSFDTNFIAIFIALFFNRLNEENIPENRVDNLFC</sequence>